<dbReference type="Proteomes" id="UP000297638">
    <property type="component" value="Unassembled WGS sequence"/>
</dbReference>
<dbReference type="EMBL" id="PNQX01000002">
    <property type="protein sequence ID" value="PMQ19718.1"/>
    <property type="molecule type" value="Genomic_DNA"/>
</dbReference>
<dbReference type="RefSeq" id="WP_013347468.1">
    <property type="nucleotide sequence ID" value="NZ_JABUYH010000019.1"/>
</dbReference>
<reference evidence="1 3" key="1">
    <citation type="journal article" date="2017" name="Elife">
        <title>Extensive horizontal gene transfer in cheese-associated bacteria.</title>
        <authorList>
            <person name="Bonham K.S."/>
            <person name="Wolfe B.E."/>
            <person name="Dutton R.J."/>
        </authorList>
    </citation>
    <scope>NUCLEOTIDE SEQUENCE [LARGE SCALE GENOMIC DNA]</scope>
    <source>
        <strain evidence="1 3">JB182</strain>
    </source>
</reference>
<dbReference type="EMBL" id="SPDS01000001">
    <property type="protein sequence ID" value="TFH55602.1"/>
    <property type="molecule type" value="Genomic_DNA"/>
</dbReference>
<dbReference type="GeneID" id="303183694"/>
<organism evidence="1 3">
    <name type="scientific">Glutamicibacter arilaitensis</name>
    <dbReference type="NCBI Taxonomy" id="256701"/>
    <lineage>
        <taxon>Bacteria</taxon>
        <taxon>Bacillati</taxon>
        <taxon>Actinomycetota</taxon>
        <taxon>Actinomycetes</taxon>
        <taxon>Micrococcales</taxon>
        <taxon>Micrococcaceae</taxon>
        <taxon>Glutamicibacter</taxon>
    </lineage>
</organism>
<accession>A0A2N7S0Q6</accession>
<dbReference type="AlphaFoldDB" id="A0A2N7S0Q6"/>
<comment type="caution">
    <text evidence="1">The sequence shown here is derived from an EMBL/GenBank/DDBJ whole genome shotgun (WGS) entry which is preliminary data.</text>
</comment>
<evidence type="ECO:0000313" key="4">
    <source>
        <dbReference type="Proteomes" id="UP000297638"/>
    </source>
</evidence>
<sequence length="200" mass="21443">MFVVALSPRPRSVTDVAAASEQLWDQLSEVDTHAPFTAVSGQLLLGVPKDPEAAVDALMRVTRLNFCNIGLGIGSLYEPVPAEADLVEGKAMRRALGALEAASHRGERVPICVSSGTDEMDAELEGLLRMLGHWIRTRTEAEWSVVDLLTPGVRGQQKAVAEILGITPQAVSAAIVRSGYNDELGARAAISRLLEFTDQL</sequence>
<proteinExistence type="predicted"/>
<protein>
    <submittedName>
        <fullName evidence="1">Uncharacterized protein</fullName>
    </submittedName>
</protein>
<evidence type="ECO:0000313" key="3">
    <source>
        <dbReference type="Proteomes" id="UP000235739"/>
    </source>
</evidence>
<reference evidence="2 4" key="2">
    <citation type="submission" date="2019-03" db="EMBL/GenBank/DDBJ databases">
        <title>Glutamicibacter sp. LJH19 genome.</title>
        <authorList>
            <person name="Sinai Borker S."/>
            <person name="Kumar R."/>
        </authorList>
    </citation>
    <scope>NUCLEOTIDE SEQUENCE [LARGE SCALE GENOMIC DNA]</scope>
    <source>
        <strain evidence="2 4">LJH19</strain>
    </source>
</reference>
<evidence type="ECO:0000313" key="2">
    <source>
        <dbReference type="EMBL" id="TFH55602.1"/>
    </source>
</evidence>
<gene>
    <name evidence="1" type="ORF">CIK84_13835</name>
    <name evidence="2" type="ORF">EXY26_00475</name>
</gene>
<name>A0A2N7S0Q6_9MICC</name>
<dbReference type="Proteomes" id="UP000235739">
    <property type="component" value="Unassembled WGS sequence"/>
</dbReference>
<evidence type="ECO:0000313" key="1">
    <source>
        <dbReference type="EMBL" id="PMQ19718.1"/>
    </source>
</evidence>